<name>E2BBJ6_HARSA</name>
<evidence type="ECO:0000313" key="1">
    <source>
        <dbReference type="EMBL" id="EFN86934.1"/>
    </source>
</evidence>
<protein>
    <recommendedName>
        <fullName evidence="3">Histone-lysine N-methyltransferase SETMAR</fullName>
    </recommendedName>
</protein>
<feature type="non-terminal residue" evidence="1">
    <location>
        <position position="1"/>
    </location>
</feature>
<keyword evidence="2" id="KW-1185">Reference proteome</keyword>
<dbReference type="Gene3D" id="3.30.420.10">
    <property type="entry name" value="Ribonuclease H-like superfamily/Ribonuclease H"/>
    <property type="match status" value="1"/>
</dbReference>
<reference evidence="1 2" key="1">
    <citation type="journal article" date="2010" name="Science">
        <title>Genomic comparison of the ants Camponotus floridanus and Harpegnathos saltator.</title>
        <authorList>
            <person name="Bonasio R."/>
            <person name="Zhang G."/>
            <person name="Ye C."/>
            <person name="Mutti N.S."/>
            <person name="Fang X."/>
            <person name="Qin N."/>
            <person name="Donahue G."/>
            <person name="Yang P."/>
            <person name="Li Q."/>
            <person name="Li C."/>
            <person name="Zhang P."/>
            <person name="Huang Z."/>
            <person name="Berger S.L."/>
            <person name="Reinberg D."/>
            <person name="Wang J."/>
            <person name="Liebig J."/>
        </authorList>
    </citation>
    <scope>NUCLEOTIDE SEQUENCE [LARGE SCALE GENOMIC DNA]</scope>
    <source>
        <strain evidence="1 2">R22 G/1</strain>
    </source>
</reference>
<gene>
    <name evidence="1" type="ORF">EAI_00275</name>
</gene>
<evidence type="ECO:0000313" key="2">
    <source>
        <dbReference type="Proteomes" id="UP000008237"/>
    </source>
</evidence>
<dbReference type="InterPro" id="IPR036397">
    <property type="entry name" value="RNaseH_sf"/>
</dbReference>
<dbReference type="Proteomes" id="UP000008237">
    <property type="component" value="Unassembled WGS sequence"/>
</dbReference>
<dbReference type="InterPro" id="IPR052709">
    <property type="entry name" value="Transposase-MT_Hybrid"/>
</dbReference>
<evidence type="ECO:0008006" key="3">
    <source>
        <dbReference type="Google" id="ProtNLM"/>
    </source>
</evidence>
<sequence>NVAPQAPYSPDMAPCDFFLFALLKKPLRGQRFESIEEIKEKSLRELKAIPSAAYERCFQDWIKHWRMCVASNRDYF</sequence>
<dbReference type="OMA" id="WIKHWRM"/>
<accession>E2BBJ6</accession>
<dbReference type="PANTHER" id="PTHR46060">
    <property type="entry name" value="MARINER MOS1 TRANSPOSASE-LIKE PROTEIN"/>
    <property type="match status" value="1"/>
</dbReference>
<proteinExistence type="predicted"/>
<dbReference type="InParanoid" id="E2BBJ6"/>
<feature type="non-terminal residue" evidence="1">
    <location>
        <position position="76"/>
    </location>
</feature>
<organism evidence="2">
    <name type="scientific">Harpegnathos saltator</name>
    <name type="common">Jerdon's jumping ant</name>
    <dbReference type="NCBI Taxonomy" id="610380"/>
    <lineage>
        <taxon>Eukaryota</taxon>
        <taxon>Metazoa</taxon>
        <taxon>Ecdysozoa</taxon>
        <taxon>Arthropoda</taxon>
        <taxon>Hexapoda</taxon>
        <taxon>Insecta</taxon>
        <taxon>Pterygota</taxon>
        <taxon>Neoptera</taxon>
        <taxon>Endopterygota</taxon>
        <taxon>Hymenoptera</taxon>
        <taxon>Apocrita</taxon>
        <taxon>Aculeata</taxon>
        <taxon>Formicoidea</taxon>
        <taxon>Formicidae</taxon>
        <taxon>Ponerinae</taxon>
        <taxon>Ponerini</taxon>
        <taxon>Harpegnathos</taxon>
    </lineage>
</organism>
<dbReference type="PANTHER" id="PTHR46060:SF1">
    <property type="entry name" value="MARINER MOS1 TRANSPOSASE-LIKE PROTEIN"/>
    <property type="match status" value="1"/>
</dbReference>
<dbReference type="AlphaFoldDB" id="E2BBJ6"/>
<dbReference type="EMBL" id="GL447108">
    <property type="protein sequence ID" value="EFN86934.1"/>
    <property type="molecule type" value="Genomic_DNA"/>
</dbReference>
<dbReference type="GO" id="GO:0003676">
    <property type="term" value="F:nucleic acid binding"/>
    <property type="evidence" value="ECO:0007669"/>
    <property type="project" value="InterPro"/>
</dbReference>